<name>A0A7J7PD26_9MAGN</name>
<feature type="compositionally biased region" description="Basic and acidic residues" evidence="2">
    <location>
        <begin position="219"/>
        <end position="228"/>
    </location>
</feature>
<feature type="region of interest" description="Disordered" evidence="2">
    <location>
        <begin position="265"/>
        <end position="290"/>
    </location>
</feature>
<keyword evidence="1" id="KW-0175">Coiled coil</keyword>
<protein>
    <submittedName>
        <fullName evidence="3">Uncharacterized protein</fullName>
    </submittedName>
</protein>
<gene>
    <name evidence="3" type="ORF">GIB67_025477</name>
</gene>
<dbReference type="AlphaFoldDB" id="A0A7J7PD26"/>
<sequence>MGSSSVNEVLTSSRTNESDNEGEVGLEQSPSFPGQLVSYPPGSDAFREFCKAKAAVGGKWAKYVEFAGRQFRGCMVAVGEEYFYLLADLEVEKRDRGIDESIAQEYFDGDVRSDLPEGFLCYLSQLEYRLSLPFTNLANGIMNANWACPVQLSGNMWEVKGNCLKRDDEEPLDLWFRTIKQSMKSTVERKESLLDEVAEEETELELVFEGLSLRVDEGKRQVSGEEARTNLSKTPRTSSSAQPNPVKPSMIALKYLKKRMLKALPASGTNGSGEVTKDKRRVEPSGESGEKVVEGRSAIVDDLKEVVERARLAAFLGEEDTSKMVAHLVKGIWLSIEEEKSKLKKANVELEKELARSRTDALKEVRQLKASHAVAIGQLQVETKANLNEIVEERDRLGRHLIMKGYSEEEVDAIKAGTYTMEEDEEEAEAVGIVDGLDGVFHQTVLNNQGDGIELPEGGSEKVEVNDSEIKKGLKKLAEVTELVEKLRSRVNALAVKVKQADTAQYCIQALVQLEERFRSDLKKCRNELERMQRKFVEKDGELRVA</sequence>
<accession>A0A7J7PD26</accession>
<feature type="coiled-coil region" evidence="1">
    <location>
        <begin position="333"/>
        <end position="360"/>
    </location>
</feature>
<dbReference type="EMBL" id="JACGCM010000002">
    <property type="protein sequence ID" value="KAF6177140.1"/>
    <property type="molecule type" value="Genomic_DNA"/>
</dbReference>
<feature type="region of interest" description="Disordered" evidence="2">
    <location>
        <begin position="219"/>
        <end position="247"/>
    </location>
</feature>
<feature type="region of interest" description="Disordered" evidence="2">
    <location>
        <begin position="1"/>
        <end position="34"/>
    </location>
</feature>
<feature type="compositionally biased region" description="Basic and acidic residues" evidence="2">
    <location>
        <begin position="275"/>
        <end position="290"/>
    </location>
</feature>
<dbReference type="Proteomes" id="UP000541444">
    <property type="component" value="Unassembled WGS sequence"/>
</dbReference>
<reference evidence="3 4" key="1">
    <citation type="journal article" date="2020" name="IScience">
        <title>Genome Sequencing of the Endangered Kingdonia uniflora (Circaeasteraceae, Ranunculales) Reveals Potential Mechanisms of Evolutionary Specialization.</title>
        <authorList>
            <person name="Sun Y."/>
            <person name="Deng T."/>
            <person name="Zhang A."/>
            <person name="Moore M.J."/>
            <person name="Landis J.B."/>
            <person name="Lin N."/>
            <person name="Zhang H."/>
            <person name="Zhang X."/>
            <person name="Huang J."/>
            <person name="Zhang X."/>
            <person name="Sun H."/>
            <person name="Wang H."/>
        </authorList>
    </citation>
    <scope>NUCLEOTIDE SEQUENCE [LARGE SCALE GENOMIC DNA]</scope>
    <source>
        <strain evidence="3">TB1705</strain>
        <tissue evidence="3">Leaf</tissue>
    </source>
</reference>
<evidence type="ECO:0000256" key="1">
    <source>
        <dbReference type="SAM" id="Coils"/>
    </source>
</evidence>
<feature type="compositionally biased region" description="Polar residues" evidence="2">
    <location>
        <begin position="1"/>
        <end position="15"/>
    </location>
</feature>
<feature type="compositionally biased region" description="Polar residues" evidence="2">
    <location>
        <begin position="229"/>
        <end position="243"/>
    </location>
</feature>
<evidence type="ECO:0000313" key="4">
    <source>
        <dbReference type="Proteomes" id="UP000541444"/>
    </source>
</evidence>
<proteinExistence type="predicted"/>
<evidence type="ECO:0000313" key="3">
    <source>
        <dbReference type="EMBL" id="KAF6177140.1"/>
    </source>
</evidence>
<keyword evidence="4" id="KW-1185">Reference proteome</keyword>
<comment type="caution">
    <text evidence="3">The sequence shown here is derived from an EMBL/GenBank/DDBJ whole genome shotgun (WGS) entry which is preliminary data.</text>
</comment>
<evidence type="ECO:0000256" key="2">
    <source>
        <dbReference type="SAM" id="MobiDB-lite"/>
    </source>
</evidence>
<feature type="coiled-coil region" evidence="1">
    <location>
        <begin position="477"/>
        <end position="542"/>
    </location>
</feature>
<organism evidence="3 4">
    <name type="scientific">Kingdonia uniflora</name>
    <dbReference type="NCBI Taxonomy" id="39325"/>
    <lineage>
        <taxon>Eukaryota</taxon>
        <taxon>Viridiplantae</taxon>
        <taxon>Streptophyta</taxon>
        <taxon>Embryophyta</taxon>
        <taxon>Tracheophyta</taxon>
        <taxon>Spermatophyta</taxon>
        <taxon>Magnoliopsida</taxon>
        <taxon>Ranunculales</taxon>
        <taxon>Circaeasteraceae</taxon>
        <taxon>Kingdonia</taxon>
    </lineage>
</organism>